<reference evidence="1 2" key="1">
    <citation type="journal article" date="2019" name="Commun. Biol.">
        <title>The bagworm genome reveals a unique fibroin gene that provides high tensile strength.</title>
        <authorList>
            <person name="Kono N."/>
            <person name="Nakamura H."/>
            <person name="Ohtoshi R."/>
            <person name="Tomita M."/>
            <person name="Numata K."/>
            <person name="Arakawa K."/>
        </authorList>
    </citation>
    <scope>NUCLEOTIDE SEQUENCE [LARGE SCALE GENOMIC DNA]</scope>
</reference>
<organism evidence="1 2">
    <name type="scientific">Eumeta variegata</name>
    <name type="common">Bagworm moth</name>
    <name type="synonym">Eumeta japonica</name>
    <dbReference type="NCBI Taxonomy" id="151549"/>
    <lineage>
        <taxon>Eukaryota</taxon>
        <taxon>Metazoa</taxon>
        <taxon>Ecdysozoa</taxon>
        <taxon>Arthropoda</taxon>
        <taxon>Hexapoda</taxon>
        <taxon>Insecta</taxon>
        <taxon>Pterygota</taxon>
        <taxon>Neoptera</taxon>
        <taxon>Endopterygota</taxon>
        <taxon>Lepidoptera</taxon>
        <taxon>Glossata</taxon>
        <taxon>Ditrysia</taxon>
        <taxon>Tineoidea</taxon>
        <taxon>Psychidae</taxon>
        <taxon>Oiketicinae</taxon>
        <taxon>Eumeta</taxon>
    </lineage>
</organism>
<dbReference type="EMBL" id="BGZK01000544">
    <property type="protein sequence ID" value="GBP49412.1"/>
    <property type="molecule type" value="Genomic_DNA"/>
</dbReference>
<accession>A0A4C1WFY8</accession>
<proteinExistence type="predicted"/>
<sequence length="76" mass="8642">MLFSFPRRSARPQLKPLYPTAQPPKWLQHIRAQVLQKGQCASGDCRRPLPSMRRLRLGPAAFDVPSGGHSDWFDLT</sequence>
<dbReference type="AlphaFoldDB" id="A0A4C1WFY8"/>
<evidence type="ECO:0000313" key="1">
    <source>
        <dbReference type="EMBL" id="GBP49412.1"/>
    </source>
</evidence>
<protein>
    <submittedName>
        <fullName evidence="1">Uncharacterized protein</fullName>
    </submittedName>
</protein>
<gene>
    <name evidence="1" type="ORF">EVAR_38180_1</name>
</gene>
<keyword evidence="2" id="KW-1185">Reference proteome</keyword>
<dbReference type="Proteomes" id="UP000299102">
    <property type="component" value="Unassembled WGS sequence"/>
</dbReference>
<evidence type="ECO:0000313" key="2">
    <source>
        <dbReference type="Proteomes" id="UP000299102"/>
    </source>
</evidence>
<name>A0A4C1WFY8_EUMVA</name>
<comment type="caution">
    <text evidence="1">The sequence shown here is derived from an EMBL/GenBank/DDBJ whole genome shotgun (WGS) entry which is preliminary data.</text>
</comment>